<evidence type="ECO:0000313" key="3">
    <source>
        <dbReference type="Proteomes" id="UP001589611"/>
    </source>
</evidence>
<dbReference type="Gene3D" id="1.10.10.10">
    <property type="entry name" value="Winged helix-like DNA-binding domain superfamily/Winged helix DNA-binding domain"/>
    <property type="match status" value="1"/>
</dbReference>
<accession>A0ABV5SZ62</accession>
<dbReference type="InterPro" id="IPR036390">
    <property type="entry name" value="WH_DNA-bd_sf"/>
</dbReference>
<dbReference type="InterPro" id="IPR036388">
    <property type="entry name" value="WH-like_DNA-bd_sf"/>
</dbReference>
<evidence type="ECO:0000313" key="2">
    <source>
        <dbReference type="EMBL" id="MFB9645644.1"/>
    </source>
</evidence>
<comment type="caution">
    <text evidence="2">The sequence shown here is derived from an EMBL/GenBank/DDBJ whole genome shotgun (WGS) entry which is preliminary data.</text>
</comment>
<feature type="compositionally biased region" description="Basic and acidic residues" evidence="1">
    <location>
        <begin position="222"/>
        <end position="241"/>
    </location>
</feature>
<organism evidence="2 3">
    <name type="scientific">Microbacterium terregens</name>
    <dbReference type="NCBI Taxonomy" id="69363"/>
    <lineage>
        <taxon>Bacteria</taxon>
        <taxon>Bacillati</taxon>
        <taxon>Actinomycetota</taxon>
        <taxon>Actinomycetes</taxon>
        <taxon>Micrococcales</taxon>
        <taxon>Microbacteriaceae</taxon>
        <taxon>Microbacterium</taxon>
    </lineage>
</organism>
<dbReference type="SUPFAM" id="SSF46785">
    <property type="entry name" value="Winged helix' DNA-binding domain"/>
    <property type="match status" value="1"/>
</dbReference>
<evidence type="ECO:0000256" key="1">
    <source>
        <dbReference type="SAM" id="MobiDB-lite"/>
    </source>
</evidence>
<feature type="region of interest" description="Disordered" evidence="1">
    <location>
        <begin position="65"/>
        <end position="86"/>
    </location>
</feature>
<proteinExistence type="predicted"/>
<dbReference type="RefSeq" id="WP_344712074.1">
    <property type="nucleotide sequence ID" value="NZ_BAAAWH010000001.1"/>
</dbReference>
<protein>
    <submittedName>
        <fullName evidence="2">Helix-turn-helix domain-containing protein</fullName>
    </submittedName>
</protein>
<gene>
    <name evidence="2" type="ORF">ACFFPJ_07520</name>
</gene>
<keyword evidence="3" id="KW-1185">Reference proteome</keyword>
<dbReference type="Proteomes" id="UP001589611">
    <property type="component" value="Unassembled WGS sequence"/>
</dbReference>
<dbReference type="EMBL" id="JBHMBE010000003">
    <property type="protein sequence ID" value="MFB9645644.1"/>
    <property type="molecule type" value="Genomic_DNA"/>
</dbReference>
<name>A0ABV5SZ62_9MICO</name>
<dbReference type="Pfam" id="PF13412">
    <property type="entry name" value="HTH_24"/>
    <property type="match status" value="1"/>
</dbReference>
<sequence length="241" mass="27086">MSRRVEEFRGLAQASRVRLLAEVQRTPGLLLRELAERTGLHENTVRDHLIVLEDGGLIARRTVHTGTRGRPPATYHPVTAPGTNREAERRIERAAQHGDLLRRIEPAMGREDLDPDTLHQLDTLYEHLDDAGLQPDLDDVNLQIELVPCPYYDLIDRDPSLVCRVHSQLIRDVLAQVPGRVGLTLLEPFRTHDRCRVHLEVSTLSVSEESGLPSGARVAQHPGDHERTCADEHEQPQPEGV</sequence>
<reference evidence="2 3" key="1">
    <citation type="submission" date="2024-09" db="EMBL/GenBank/DDBJ databases">
        <authorList>
            <person name="Sun Q."/>
            <person name="Mori K."/>
        </authorList>
    </citation>
    <scope>NUCLEOTIDE SEQUENCE [LARGE SCALE GENOMIC DNA]</scope>
    <source>
        <strain evidence="2 3">JCM 1342</strain>
    </source>
</reference>
<feature type="region of interest" description="Disordered" evidence="1">
    <location>
        <begin position="208"/>
        <end position="241"/>
    </location>
</feature>